<keyword evidence="2" id="KW-1185">Reference proteome</keyword>
<reference evidence="1 2" key="1">
    <citation type="submission" date="2016-10" db="EMBL/GenBank/DDBJ databases">
        <authorList>
            <person name="de Groot N.N."/>
        </authorList>
    </citation>
    <scope>NUCLEOTIDE SEQUENCE [LARGE SCALE GENOMIC DNA]</scope>
    <source>
        <strain evidence="1 2">DSM 18438</strain>
    </source>
</reference>
<dbReference type="RefSeq" id="WP_091964263.1">
    <property type="nucleotide sequence ID" value="NZ_FOLH01000005.1"/>
</dbReference>
<evidence type="ECO:0000313" key="2">
    <source>
        <dbReference type="Proteomes" id="UP000199058"/>
    </source>
</evidence>
<dbReference type="AlphaFoldDB" id="A0A1I1IV23"/>
<dbReference type="EMBL" id="FOLH01000005">
    <property type="protein sequence ID" value="SFC39572.1"/>
    <property type="molecule type" value="Genomic_DNA"/>
</dbReference>
<evidence type="ECO:0000313" key="1">
    <source>
        <dbReference type="EMBL" id="SFC39572.1"/>
    </source>
</evidence>
<dbReference type="InterPro" id="IPR008551">
    <property type="entry name" value="TANGO2"/>
</dbReference>
<sequence length="253" mass="29047">MCLLALAWQQHPDLPLLLAANRDEFHKRPTRPAAIWPEEPDLIGGKDLEAGGSWLLANYQGRWATLTNVREVGHPQPTNPRSRGELVRLAIEAPLAEVKDHLLARQQGYAGFNLIWGQDQEAWHFSNRNHKTIQKLEPGLHLLSNADLNTPWPKTEKLRLAIQSWFEQESPKLEELFAKLADSNPAKDEDLPATGVGLEWERFLSPIFIRGNNYGTRASTLLWLEKSRRMHLWERSFNAKAETCNEQKLDWQL</sequence>
<gene>
    <name evidence="1" type="ORF">SAMN05660443_2504</name>
</gene>
<dbReference type="OrthoDB" id="4380123at2"/>
<name>A0A1I1IV23_9GAMM</name>
<dbReference type="PANTHER" id="PTHR17985:SF8">
    <property type="entry name" value="TRANSPORT AND GOLGI ORGANIZATION PROTEIN 2 HOMOLOG"/>
    <property type="match status" value="1"/>
</dbReference>
<organism evidence="1 2">
    <name type="scientific">Marinospirillum celere</name>
    <dbReference type="NCBI Taxonomy" id="1122252"/>
    <lineage>
        <taxon>Bacteria</taxon>
        <taxon>Pseudomonadati</taxon>
        <taxon>Pseudomonadota</taxon>
        <taxon>Gammaproteobacteria</taxon>
        <taxon>Oceanospirillales</taxon>
        <taxon>Oceanospirillaceae</taxon>
        <taxon>Marinospirillum</taxon>
    </lineage>
</organism>
<dbReference type="Pfam" id="PF05742">
    <property type="entry name" value="TANGO2"/>
    <property type="match status" value="1"/>
</dbReference>
<dbReference type="PANTHER" id="PTHR17985">
    <property type="entry name" value="SER/THR-RICH PROTEIN T10 IN DGCR REGION"/>
    <property type="match status" value="1"/>
</dbReference>
<proteinExistence type="predicted"/>
<dbReference type="STRING" id="1122252.SAMN05660443_2504"/>
<dbReference type="Proteomes" id="UP000199058">
    <property type="component" value="Unassembled WGS sequence"/>
</dbReference>
<protein>
    <submittedName>
        <fullName evidence="1">Uncharacterized conserved protein, contains NRDE domain</fullName>
    </submittedName>
</protein>
<accession>A0A1I1IV23</accession>